<proteinExistence type="predicted"/>
<sequence>MHRGAHKENNAPCAAGREKISPADLKRGWIYIMSKVNANKKLELIKAIRTQNQYNRQLFRSREGFLYSDDPEIRRGEVYELEMPEKTAGQDQGSVFGSFRIRFAIAVILLFCFILCDVNHLSYGDENTDTFFGRITKSFEMKELFEQMENL</sequence>
<dbReference type="Proteomes" id="UP000280696">
    <property type="component" value="Unassembled WGS sequence"/>
</dbReference>
<reference evidence="2 3" key="1">
    <citation type="submission" date="2018-09" db="EMBL/GenBank/DDBJ databases">
        <title>Murine metabolic-syndrome-specific gut microbial biobank.</title>
        <authorList>
            <person name="Liu C."/>
        </authorList>
    </citation>
    <scope>NUCLEOTIDE SEQUENCE [LARGE SCALE GENOMIC DNA]</scope>
    <source>
        <strain evidence="2 3">0.1xD8-82</strain>
    </source>
</reference>
<keyword evidence="1" id="KW-0812">Transmembrane</keyword>
<keyword evidence="1" id="KW-0472">Membrane</keyword>
<comment type="caution">
    <text evidence="2">The sequence shown here is derived from an EMBL/GenBank/DDBJ whole genome shotgun (WGS) entry which is preliminary data.</text>
</comment>
<evidence type="ECO:0000313" key="2">
    <source>
        <dbReference type="EMBL" id="RKI92789.1"/>
    </source>
</evidence>
<gene>
    <name evidence="2" type="ORF">D7V94_05550</name>
</gene>
<evidence type="ECO:0000256" key="1">
    <source>
        <dbReference type="SAM" id="Phobius"/>
    </source>
</evidence>
<evidence type="ECO:0000313" key="3">
    <source>
        <dbReference type="Proteomes" id="UP000280696"/>
    </source>
</evidence>
<organism evidence="2 3">
    <name type="scientific">Parablautia intestinalis</name>
    <dbReference type="NCBI Taxonomy" id="2320100"/>
    <lineage>
        <taxon>Bacteria</taxon>
        <taxon>Bacillati</taxon>
        <taxon>Bacillota</taxon>
        <taxon>Clostridia</taxon>
        <taxon>Lachnospirales</taxon>
        <taxon>Lachnospiraceae</taxon>
        <taxon>Parablautia</taxon>
    </lineage>
</organism>
<feature type="transmembrane region" description="Helical" evidence="1">
    <location>
        <begin position="103"/>
        <end position="123"/>
    </location>
</feature>
<name>A0A3A9ANB9_9FIRM</name>
<keyword evidence="3" id="KW-1185">Reference proteome</keyword>
<dbReference type="AlphaFoldDB" id="A0A3A9ANB9"/>
<accession>A0A3A9ANB9</accession>
<keyword evidence="1" id="KW-1133">Transmembrane helix</keyword>
<protein>
    <submittedName>
        <fullName evidence="2">Uncharacterized protein</fullName>
    </submittedName>
</protein>
<dbReference type="EMBL" id="RAYQ01000004">
    <property type="protein sequence ID" value="RKI92789.1"/>
    <property type="molecule type" value="Genomic_DNA"/>
</dbReference>